<dbReference type="AlphaFoldDB" id="A0A9R1AUZ8"/>
<dbReference type="Pfam" id="PF23635">
    <property type="entry name" value="Beta-prop_AT5G49610-like"/>
    <property type="match status" value="1"/>
</dbReference>
<organism evidence="2 3">
    <name type="scientific">Triticum turgidum subsp. durum</name>
    <name type="common">Durum wheat</name>
    <name type="synonym">Triticum durum</name>
    <dbReference type="NCBI Taxonomy" id="4567"/>
    <lineage>
        <taxon>Eukaryota</taxon>
        <taxon>Viridiplantae</taxon>
        <taxon>Streptophyta</taxon>
        <taxon>Embryophyta</taxon>
        <taxon>Tracheophyta</taxon>
        <taxon>Spermatophyta</taxon>
        <taxon>Magnoliopsida</taxon>
        <taxon>Liliopsida</taxon>
        <taxon>Poales</taxon>
        <taxon>Poaceae</taxon>
        <taxon>BOP clade</taxon>
        <taxon>Pooideae</taxon>
        <taxon>Triticodae</taxon>
        <taxon>Triticeae</taxon>
        <taxon>Triticinae</taxon>
        <taxon>Triticum</taxon>
    </lineage>
</organism>
<dbReference type="InterPro" id="IPR056594">
    <property type="entry name" value="AT5G49610-like_b-prop"/>
</dbReference>
<gene>
    <name evidence="2" type="ORF">TRITD_6Av1G001510</name>
</gene>
<dbReference type="PANTHER" id="PTHR33207">
    <property type="entry name" value="F-BOX DOMAIN CONTAINING PROTEIN-RELATED"/>
    <property type="match status" value="1"/>
</dbReference>
<reference evidence="2 3" key="1">
    <citation type="submission" date="2017-09" db="EMBL/GenBank/DDBJ databases">
        <authorList>
            <consortium name="International Durum Wheat Genome Sequencing Consortium (IDWGSC)"/>
            <person name="Milanesi L."/>
        </authorList>
    </citation>
    <scope>NUCLEOTIDE SEQUENCE [LARGE SCALE GENOMIC DNA]</scope>
    <source>
        <strain evidence="3">cv. Svevo</strain>
    </source>
</reference>
<sequence>MLPQPLHPELFGPAPATYHFSAPRFVPVLPQPPELATVIRHLADYRFGAHDGGLLIKHCQNGTVFTEHDIRETELTLGAHRPLCPERGMPIVPPFPSVERNLKWFGAMLSKEGGDGGLSYIYILGTKDSGKCLVRVYALQDGVWCLHTAATCQRRRIHWEPKAVLVNNKIYIPSVGDEIVVLDLTTSSFSIIQLPQGVSYNYFRTMLSPADDASGVYLIHVDGFQLRLWLSKWDNWLLVDTFYLRMLDHTLEDEHNANVQISQVGNNAEFVFLRMRGCTLYLDVTSKTLHKVHQDTENDQHFSYAKPFMMIWPPIFPVLKDDPARFAFYDDHLYIALVEIMIFFFF</sequence>
<protein>
    <recommendedName>
        <fullName evidence="1">F-box protein AT5G49610-like beta-propeller domain-containing protein</fullName>
    </recommendedName>
</protein>
<dbReference type="Proteomes" id="UP000324705">
    <property type="component" value="Chromosome 6A"/>
</dbReference>
<name>A0A9R1AUZ8_TRITD</name>
<dbReference type="OMA" id="IPARNND"/>
<evidence type="ECO:0000313" key="3">
    <source>
        <dbReference type="Proteomes" id="UP000324705"/>
    </source>
</evidence>
<dbReference type="Gramene" id="TRITD6Av1G001510.2">
    <property type="protein sequence ID" value="TRITD6Av1G001510.2"/>
    <property type="gene ID" value="TRITD6Av1G001510"/>
</dbReference>
<feature type="domain" description="F-box protein AT5G49610-like beta-propeller" evidence="1">
    <location>
        <begin position="56"/>
        <end position="316"/>
    </location>
</feature>
<evidence type="ECO:0000259" key="1">
    <source>
        <dbReference type="Pfam" id="PF23635"/>
    </source>
</evidence>
<dbReference type="EMBL" id="LT934121">
    <property type="protein sequence ID" value="VAI41213.1"/>
    <property type="molecule type" value="Genomic_DNA"/>
</dbReference>
<accession>A0A9R1AUZ8</accession>
<proteinExistence type="predicted"/>
<evidence type="ECO:0000313" key="2">
    <source>
        <dbReference type="EMBL" id="VAI41213.1"/>
    </source>
</evidence>
<keyword evidence="3" id="KW-1185">Reference proteome</keyword>